<dbReference type="SUPFAM" id="SSF51735">
    <property type="entry name" value="NAD(P)-binding Rossmann-fold domains"/>
    <property type="match status" value="1"/>
</dbReference>
<dbReference type="Gene3D" id="3.40.50.720">
    <property type="entry name" value="NAD(P)-binding Rossmann-like Domain"/>
    <property type="match status" value="1"/>
</dbReference>
<organism evidence="3 4">
    <name type="scientific">Allokutzneria multivorans</name>
    <dbReference type="NCBI Taxonomy" id="1142134"/>
    <lineage>
        <taxon>Bacteria</taxon>
        <taxon>Bacillati</taxon>
        <taxon>Actinomycetota</taxon>
        <taxon>Actinomycetes</taxon>
        <taxon>Pseudonocardiales</taxon>
        <taxon>Pseudonocardiaceae</taxon>
        <taxon>Allokutzneria</taxon>
    </lineage>
</organism>
<gene>
    <name evidence="3" type="ORF">GCM10022247_27070</name>
</gene>
<keyword evidence="4" id="KW-1185">Reference proteome</keyword>
<evidence type="ECO:0008006" key="5">
    <source>
        <dbReference type="Google" id="ProtNLM"/>
    </source>
</evidence>
<dbReference type="Proteomes" id="UP001501747">
    <property type="component" value="Unassembled WGS sequence"/>
</dbReference>
<evidence type="ECO:0000313" key="3">
    <source>
        <dbReference type="EMBL" id="GAA4004629.1"/>
    </source>
</evidence>
<dbReference type="InterPro" id="IPR000683">
    <property type="entry name" value="Gfo/Idh/MocA-like_OxRdtase_N"/>
</dbReference>
<dbReference type="PANTHER" id="PTHR43377">
    <property type="entry name" value="BILIVERDIN REDUCTASE A"/>
    <property type="match status" value="1"/>
</dbReference>
<sequence>MKVLVCGTTFGQSYIAAVAQLAGRYELAGVLGRGSERSVDTARRAGVPLYTAVDQLPDDIDLACVVVRSSSMGGPGSELARELLARGIHVLQEQPVHHDDLAESLRVARRNNVTYRLGDLYAQLPAARRFIAAAGEMGKPLYVDAVCGVQVSFPLLHVIGDALGTVRPWSFTKLMDGEPFSVVGGQIGGVPITLRVQNQINPDDPDNHMHVLHRITIGTDSGALTLNDAHGPVSWTPRLHIPESVRTSFDFDAPDAAHLAEPCTSVLAGNPSSYKEFLTAELPEAIGRDILAMAESARPDQYHLTLCRMWQDLTSQLGYASLLTGLPQ</sequence>
<dbReference type="PANTHER" id="PTHR43377:SF1">
    <property type="entry name" value="BILIVERDIN REDUCTASE A"/>
    <property type="match status" value="1"/>
</dbReference>
<dbReference type="InterPro" id="IPR010091">
    <property type="entry name" value="Thiazolinyl_imide_reductase"/>
</dbReference>
<feature type="domain" description="Gfo/Idh/MocA-like oxidoreductase N-terminal" evidence="1">
    <location>
        <begin position="1"/>
        <end position="117"/>
    </location>
</feature>
<protein>
    <recommendedName>
        <fullName evidence="5">Thiazolinyl imide reductase</fullName>
    </recommendedName>
</protein>
<comment type="caution">
    <text evidence="3">The sequence shown here is derived from an EMBL/GenBank/DDBJ whole genome shotgun (WGS) entry which is preliminary data.</text>
</comment>
<evidence type="ECO:0000259" key="1">
    <source>
        <dbReference type="Pfam" id="PF01408"/>
    </source>
</evidence>
<evidence type="ECO:0000313" key="4">
    <source>
        <dbReference type="Proteomes" id="UP001501747"/>
    </source>
</evidence>
<dbReference type="EMBL" id="BAABAL010000008">
    <property type="protein sequence ID" value="GAA4004629.1"/>
    <property type="molecule type" value="Genomic_DNA"/>
</dbReference>
<name>A0ABP7RZS8_9PSEU</name>
<dbReference type="Gene3D" id="3.30.360.10">
    <property type="entry name" value="Dihydrodipicolinate Reductase, domain 2"/>
    <property type="match status" value="1"/>
</dbReference>
<reference evidence="4" key="1">
    <citation type="journal article" date="2019" name="Int. J. Syst. Evol. Microbiol.">
        <title>The Global Catalogue of Microorganisms (GCM) 10K type strain sequencing project: providing services to taxonomists for standard genome sequencing and annotation.</title>
        <authorList>
            <consortium name="The Broad Institute Genomics Platform"/>
            <consortium name="The Broad Institute Genome Sequencing Center for Infectious Disease"/>
            <person name="Wu L."/>
            <person name="Ma J."/>
        </authorList>
    </citation>
    <scope>NUCLEOTIDE SEQUENCE [LARGE SCALE GENOMIC DNA]</scope>
    <source>
        <strain evidence="4">JCM 17342</strain>
    </source>
</reference>
<dbReference type="InterPro" id="IPR048655">
    <property type="entry name" value="Irp3-like_C"/>
</dbReference>
<dbReference type="Pfam" id="PF21390">
    <property type="entry name" value="Irp3-like_C"/>
    <property type="match status" value="1"/>
</dbReference>
<dbReference type="RefSeq" id="WP_344874481.1">
    <property type="nucleotide sequence ID" value="NZ_BAABAL010000008.1"/>
</dbReference>
<feature type="domain" description="Thiazolinyl imine reductase-like C-terminal" evidence="2">
    <location>
        <begin position="140"/>
        <end position="236"/>
    </location>
</feature>
<dbReference type="InterPro" id="IPR036291">
    <property type="entry name" value="NAD(P)-bd_dom_sf"/>
</dbReference>
<dbReference type="NCBIfam" id="TIGR01761">
    <property type="entry name" value="thiaz-red"/>
    <property type="match status" value="1"/>
</dbReference>
<accession>A0ABP7RZS8</accession>
<dbReference type="InterPro" id="IPR051450">
    <property type="entry name" value="Gfo/Idh/MocA_Oxidoreductases"/>
</dbReference>
<proteinExistence type="predicted"/>
<dbReference type="Pfam" id="PF01408">
    <property type="entry name" value="GFO_IDH_MocA"/>
    <property type="match status" value="1"/>
</dbReference>
<evidence type="ECO:0000259" key="2">
    <source>
        <dbReference type="Pfam" id="PF21390"/>
    </source>
</evidence>